<proteinExistence type="predicted"/>
<dbReference type="OrthoDB" id="4868427at2"/>
<protein>
    <submittedName>
        <fullName evidence="2">Uncharacterized protein</fullName>
    </submittedName>
</protein>
<dbReference type="Pfam" id="PF19545">
    <property type="entry name" value="DUF6069"/>
    <property type="match status" value="1"/>
</dbReference>
<dbReference type="RefSeq" id="WP_106537806.1">
    <property type="nucleotide sequence ID" value="NZ_PYGE01000009.1"/>
</dbReference>
<feature type="transmembrane region" description="Helical" evidence="1">
    <location>
        <begin position="63"/>
        <end position="84"/>
    </location>
</feature>
<gene>
    <name evidence="2" type="ORF">CLV30_109113</name>
</gene>
<reference evidence="2 3" key="1">
    <citation type="submission" date="2018-03" db="EMBL/GenBank/DDBJ databases">
        <title>Genomic Encyclopedia of Archaeal and Bacterial Type Strains, Phase II (KMG-II): from individual species to whole genera.</title>
        <authorList>
            <person name="Goeker M."/>
        </authorList>
    </citation>
    <scope>NUCLEOTIDE SEQUENCE [LARGE SCALE GENOMIC DNA]</scope>
    <source>
        <strain evidence="2 3">DSM 45211</strain>
    </source>
</reference>
<evidence type="ECO:0000313" key="2">
    <source>
        <dbReference type="EMBL" id="PSL02805.1"/>
    </source>
</evidence>
<dbReference type="AlphaFoldDB" id="A0A2P8E000"/>
<feature type="transmembrane region" description="Helical" evidence="1">
    <location>
        <begin position="123"/>
        <end position="144"/>
    </location>
</feature>
<evidence type="ECO:0000313" key="3">
    <source>
        <dbReference type="Proteomes" id="UP000243528"/>
    </source>
</evidence>
<keyword evidence="1" id="KW-1133">Transmembrane helix</keyword>
<name>A0A2P8E000_9ACTN</name>
<comment type="caution">
    <text evidence="2">The sequence shown here is derived from an EMBL/GenBank/DDBJ whole genome shotgun (WGS) entry which is preliminary data.</text>
</comment>
<keyword evidence="1" id="KW-0472">Membrane</keyword>
<accession>A0A2P8E000</accession>
<feature type="transmembrane region" description="Helical" evidence="1">
    <location>
        <begin position="18"/>
        <end position="43"/>
    </location>
</feature>
<dbReference type="EMBL" id="PYGE01000009">
    <property type="protein sequence ID" value="PSL02805.1"/>
    <property type="molecule type" value="Genomic_DNA"/>
</dbReference>
<keyword evidence="1" id="KW-0812">Transmembrane</keyword>
<dbReference type="InterPro" id="IPR045713">
    <property type="entry name" value="DUF6069"/>
</dbReference>
<keyword evidence="3" id="KW-1185">Reference proteome</keyword>
<evidence type="ECO:0000256" key="1">
    <source>
        <dbReference type="SAM" id="Phobius"/>
    </source>
</evidence>
<feature type="transmembrane region" description="Helical" evidence="1">
    <location>
        <begin position="91"/>
        <end position="111"/>
    </location>
</feature>
<organism evidence="2 3">
    <name type="scientific">Haloactinopolyspora alba</name>
    <dbReference type="NCBI Taxonomy" id="648780"/>
    <lineage>
        <taxon>Bacteria</taxon>
        <taxon>Bacillati</taxon>
        <taxon>Actinomycetota</taxon>
        <taxon>Actinomycetes</taxon>
        <taxon>Jiangellales</taxon>
        <taxon>Jiangellaceae</taxon>
        <taxon>Haloactinopolyspora</taxon>
    </lineage>
</organism>
<dbReference type="Proteomes" id="UP000243528">
    <property type="component" value="Unassembled WGS sequence"/>
</dbReference>
<sequence length="160" mass="16336">MSDTPNDPARQSVDAGRLWAGGGASALVAALIAVAGIVIVRALFDVPVLAPEGDGVWGNANTWWYAIGAAVAALAATGLVHVLVNTTPRPLRFFGWVIGLVTVIAAVAPFTPDAELSAQLATSAINVVIGVAIGSLVSGSAHSAMRTARQRRDRPPHPSA</sequence>